<dbReference type="AlphaFoldDB" id="W4H0P1"/>
<accession>W4H0P1</accession>
<dbReference type="Pfam" id="PF26138">
    <property type="entry name" value="DUF8040"/>
    <property type="match status" value="1"/>
</dbReference>
<name>W4H0P1_APHAT</name>
<gene>
    <name evidence="2" type="ORF">H257_02977</name>
</gene>
<feature type="domain" description="DUF8040" evidence="1">
    <location>
        <begin position="26"/>
        <end position="115"/>
    </location>
</feature>
<organism evidence="2">
    <name type="scientific">Aphanomyces astaci</name>
    <name type="common">Crayfish plague agent</name>
    <dbReference type="NCBI Taxonomy" id="112090"/>
    <lineage>
        <taxon>Eukaryota</taxon>
        <taxon>Sar</taxon>
        <taxon>Stramenopiles</taxon>
        <taxon>Oomycota</taxon>
        <taxon>Saprolegniomycetes</taxon>
        <taxon>Saprolegniales</taxon>
        <taxon>Verrucalvaceae</taxon>
        <taxon>Aphanomyces</taxon>
    </lineage>
</organism>
<dbReference type="STRING" id="112090.W4H0P1"/>
<evidence type="ECO:0000313" key="2">
    <source>
        <dbReference type="EMBL" id="ETV85131.1"/>
    </source>
</evidence>
<dbReference type="InterPro" id="IPR058353">
    <property type="entry name" value="DUF8040"/>
</dbReference>
<dbReference type="RefSeq" id="XP_009825149.1">
    <property type="nucleotide sequence ID" value="XM_009826847.1"/>
</dbReference>
<evidence type="ECO:0000259" key="1">
    <source>
        <dbReference type="Pfam" id="PF26138"/>
    </source>
</evidence>
<proteinExistence type="predicted"/>
<reference evidence="2" key="1">
    <citation type="submission" date="2013-12" db="EMBL/GenBank/DDBJ databases">
        <title>The Genome Sequence of Aphanomyces astaci APO3.</title>
        <authorList>
            <consortium name="The Broad Institute Genomics Platform"/>
            <person name="Russ C."/>
            <person name="Tyler B."/>
            <person name="van West P."/>
            <person name="Dieguez-Uribeondo J."/>
            <person name="Young S.K."/>
            <person name="Zeng Q."/>
            <person name="Gargeya S."/>
            <person name="Fitzgerald M."/>
            <person name="Abouelleil A."/>
            <person name="Alvarado L."/>
            <person name="Chapman S.B."/>
            <person name="Gainer-Dewar J."/>
            <person name="Goldberg J."/>
            <person name="Griggs A."/>
            <person name="Gujja S."/>
            <person name="Hansen M."/>
            <person name="Howarth C."/>
            <person name="Imamovic A."/>
            <person name="Ireland A."/>
            <person name="Larimer J."/>
            <person name="McCowan C."/>
            <person name="Murphy C."/>
            <person name="Pearson M."/>
            <person name="Poon T.W."/>
            <person name="Priest M."/>
            <person name="Roberts A."/>
            <person name="Saif S."/>
            <person name="Shea T."/>
            <person name="Sykes S."/>
            <person name="Wortman J."/>
            <person name="Nusbaum C."/>
            <person name="Birren B."/>
        </authorList>
    </citation>
    <scope>NUCLEOTIDE SEQUENCE [LARGE SCALE GENOMIC DNA]</scope>
    <source>
        <strain evidence="2">APO3</strain>
    </source>
</reference>
<dbReference type="GeneID" id="20804973"/>
<protein>
    <recommendedName>
        <fullName evidence="1">DUF8040 domain-containing protein</fullName>
    </recommendedName>
</protein>
<dbReference type="EMBL" id="KI913118">
    <property type="protein sequence ID" value="ETV85131.1"/>
    <property type="molecule type" value="Genomic_DNA"/>
</dbReference>
<dbReference type="OrthoDB" id="2430314at2759"/>
<dbReference type="VEuPathDB" id="FungiDB:H257_02977"/>
<sequence length="151" mass="17264">MPIASIFLGSAAWWMANYVVKEPCHTSALKAEEWIAELLGGNPRRFRKQLRILPSTFLSLLDVLQRQHSLKPSRFVSAREKLATFLFICGHGASNRDAQERFQRSGWTIAQSINEPEYPFQTHLHLVYALCGLHNIITELESEGRRSQEKA</sequence>